<evidence type="ECO:0000256" key="2">
    <source>
        <dbReference type="ARBA" id="ARBA00022679"/>
    </source>
</evidence>
<dbReference type="InterPro" id="IPR029044">
    <property type="entry name" value="Nucleotide-diphossugar_trans"/>
</dbReference>
<feature type="binding site" evidence="8">
    <location>
        <position position="101"/>
    </location>
    <ligand>
        <name>Mg(2+)</name>
        <dbReference type="ChEBI" id="CHEBI:18420"/>
    </ligand>
</feature>
<dbReference type="Gene3D" id="3.90.550.10">
    <property type="entry name" value="Spore Coat Polysaccharide Biosynthesis Protein SpsA, Chain A"/>
    <property type="match status" value="1"/>
</dbReference>
<comment type="subunit">
    <text evidence="8">Monomer.</text>
</comment>
<evidence type="ECO:0000256" key="6">
    <source>
        <dbReference type="ARBA" id="ARBA00023134"/>
    </source>
</evidence>
<dbReference type="HAMAP" id="MF_00316">
    <property type="entry name" value="MobA"/>
    <property type="match status" value="1"/>
</dbReference>
<keyword evidence="10" id="KW-0548">Nucleotidyltransferase</keyword>
<feature type="binding site" evidence="8">
    <location>
        <position position="25"/>
    </location>
    <ligand>
        <name>GTP</name>
        <dbReference type="ChEBI" id="CHEBI:37565"/>
    </ligand>
</feature>
<keyword evidence="5 8" id="KW-0460">Magnesium</keyword>
<evidence type="ECO:0000259" key="9">
    <source>
        <dbReference type="Pfam" id="PF12804"/>
    </source>
</evidence>
<dbReference type="PANTHER" id="PTHR19136">
    <property type="entry name" value="MOLYBDENUM COFACTOR GUANYLYLTRANSFERASE"/>
    <property type="match status" value="1"/>
</dbReference>
<keyword evidence="1 8" id="KW-0963">Cytoplasm</keyword>
<comment type="subcellular location">
    <subcellularLocation>
        <location evidence="8">Cytoplasm</location>
    </subcellularLocation>
</comment>
<keyword evidence="3 8" id="KW-0479">Metal-binding</keyword>
<dbReference type="Pfam" id="PF12804">
    <property type="entry name" value="NTP_transf_3"/>
    <property type="match status" value="1"/>
</dbReference>
<sequence length="204" mass="22456">MIEPADITGVVLAGGRGRRLGGVDKGWVELDGRPLIEHALSRLTPIVGSVVISANRQLDRYRRLGYPVVEDRLPDHPGPLVGLLSAMQQVESPWTLMMPVDMPWLPSDLVAVLAAQCADDVDILVADDGERLQPLVALLRTSLRDDLATWLTGGEAKVLKWYERHAWQGVDFSASVDRFVNVNTPEECRAAEARMRIGARSDGR</sequence>
<comment type="cofactor">
    <cofactor evidence="8">
        <name>Mg(2+)</name>
        <dbReference type="ChEBI" id="CHEBI:18420"/>
    </cofactor>
</comment>
<dbReference type="SUPFAM" id="SSF53448">
    <property type="entry name" value="Nucleotide-diphospho-sugar transferases"/>
    <property type="match status" value="1"/>
</dbReference>
<dbReference type="InterPro" id="IPR013482">
    <property type="entry name" value="Molybde_CF_guanTrfase"/>
</dbReference>
<evidence type="ECO:0000256" key="3">
    <source>
        <dbReference type="ARBA" id="ARBA00022723"/>
    </source>
</evidence>
<proteinExistence type="inferred from homology"/>
<feature type="binding site" evidence="8">
    <location>
        <position position="71"/>
    </location>
    <ligand>
        <name>GTP</name>
        <dbReference type="ChEBI" id="CHEBI:37565"/>
    </ligand>
</feature>
<dbReference type="NCBIfam" id="TIGR02665">
    <property type="entry name" value="molyb_mobA"/>
    <property type="match status" value="1"/>
</dbReference>
<comment type="domain">
    <text evidence="8">The N-terminal domain determines nucleotide recognition and specific binding, while the C-terminal domain determines the specific binding to the target protein.</text>
</comment>
<evidence type="ECO:0000256" key="1">
    <source>
        <dbReference type="ARBA" id="ARBA00022490"/>
    </source>
</evidence>
<dbReference type="GO" id="GO:0016779">
    <property type="term" value="F:nucleotidyltransferase activity"/>
    <property type="evidence" value="ECO:0007669"/>
    <property type="project" value="UniProtKB-KW"/>
</dbReference>
<accession>A0ABQ3DS23</accession>
<evidence type="ECO:0000313" key="11">
    <source>
        <dbReference type="Proteomes" id="UP000646745"/>
    </source>
</evidence>
<dbReference type="Proteomes" id="UP000646745">
    <property type="component" value="Unassembled WGS sequence"/>
</dbReference>
<evidence type="ECO:0000256" key="4">
    <source>
        <dbReference type="ARBA" id="ARBA00022741"/>
    </source>
</evidence>
<comment type="catalytic activity">
    <reaction evidence="8">
        <text>Mo-molybdopterin + GTP + H(+) = Mo-molybdopterin guanine dinucleotide + diphosphate</text>
        <dbReference type="Rhea" id="RHEA:34243"/>
        <dbReference type="ChEBI" id="CHEBI:15378"/>
        <dbReference type="ChEBI" id="CHEBI:33019"/>
        <dbReference type="ChEBI" id="CHEBI:37565"/>
        <dbReference type="ChEBI" id="CHEBI:71302"/>
        <dbReference type="ChEBI" id="CHEBI:71310"/>
        <dbReference type="EC" id="2.7.7.77"/>
    </reaction>
</comment>
<gene>
    <name evidence="8 10" type="primary">mobA</name>
    <name evidence="10" type="ORF">GCM10009038_05500</name>
</gene>
<feature type="binding site" evidence="8">
    <location>
        <position position="101"/>
    </location>
    <ligand>
        <name>GTP</name>
        <dbReference type="ChEBI" id="CHEBI:37565"/>
    </ligand>
</feature>
<keyword evidence="2 8" id="KW-0808">Transferase</keyword>
<keyword evidence="7 8" id="KW-0501">Molybdenum cofactor biosynthesis</keyword>
<organism evidence="10 11">
    <name type="scientific">Salinicola rhizosphaerae</name>
    <dbReference type="NCBI Taxonomy" id="1443141"/>
    <lineage>
        <taxon>Bacteria</taxon>
        <taxon>Pseudomonadati</taxon>
        <taxon>Pseudomonadota</taxon>
        <taxon>Gammaproteobacteria</taxon>
        <taxon>Oceanospirillales</taxon>
        <taxon>Halomonadaceae</taxon>
        <taxon>Salinicola</taxon>
    </lineage>
</organism>
<protein>
    <recommendedName>
        <fullName evidence="8">Molybdenum cofactor guanylyltransferase</fullName>
        <shortName evidence="8">MoCo guanylyltransferase</shortName>
        <ecNumber evidence="8">2.7.7.77</ecNumber>
    </recommendedName>
    <alternativeName>
        <fullName evidence="8">GTP:molybdopterin guanylyltransferase</fullName>
    </alternativeName>
    <alternativeName>
        <fullName evidence="8">Mo-MPT guanylyltransferase</fullName>
    </alternativeName>
    <alternativeName>
        <fullName evidence="8">Molybdopterin guanylyltransferase</fullName>
    </alternativeName>
    <alternativeName>
        <fullName evidence="8">Molybdopterin-guanine dinucleotide synthase</fullName>
        <shortName evidence="8">MGD synthase</shortName>
    </alternativeName>
</protein>
<comment type="function">
    <text evidence="8">Transfers a GMP moiety from GTP to Mo-molybdopterin (Mo-MPT) cofactor (Moco or molybdenum cofactor) to form Mo-molybdopterin guanine dinucleotide (Mo-MGD) cofactor.</text>
</comment>
<evidence type="ECO:0000313" key="10">
    <source>
        <dbReference type="EMBL" id="GHB10593.1"/>
    </source>
</evidence>
<comment type="caution">
    <text evidence="10">The sequence shown here is derived from an EMBL/GenBank/DDBJ whole genome shotgun (WGS) entry which is preliminary data.</text>
</comment>
<evidence type="ECO:0000256" key="8">
    <source>
        <dbReference type="HAMAP-Rule" id="MF_00316"/>
    </source>
</evidence>
<dbReference type="RefSeq" id="WP_229808880.1">
    <property type="nucleotide sequence ID" value="NZ_BMZI01000001.1"/>
</dbReference>
<evidence type="ECO:0000256" key="5">
    <source>
        <dbReference type="ARBA" id="ARBA00022842"/>
    </source>
</evidence>
<evidence type="ECO:0000256" key="7">
    <source>
        <dbReference type="ARBA" id="ARBA00023150"/>
    </source>
</evidence>
<feature type="domain" description="MobA-like NTP transferase" evidence="9">
    <location>
        <begin position="9"/>
        <end position="162"/>
    </location>
</feature>
<dbReference type="EC" id="2.7.7.77" evidence="8"/>
<name>A0ABQ3DS23_9GAMM</name>
<dbReference type="EMBL" id="BMZI01000001">
    <property type="protein sequence ID" value="GHB10593.1"/>
    <property type="molecule type" value="Genomic_DNA"/>
</dbReference>
<comment type="similarity">
    <text evidence="8">Belongs to the MobA family.</text>
</comment>
<comment type="caution">
    <text evidence="8">Lacks conserved residue(s) required for the propagation of feature annotation.</text>
</comment>
<keyword evidence="6 8" id="KW-0342">GTP-binding</keyword>
<keyword evidence="4 8" id="KW-0547">Nucleotide-binding</keyword>
<keyword evidence="11" id="KW-1185">Reference proteome</keyword>
<reference evidence="11" key="1">
    <citation type="journal article" date="2019" name="Int. J. Syst. Evol. Microbiol.">
        <title>The Global Catalogue of Microorganisms (GCM) 10K type strain sequencing project: providing services to taxonomists for standard genome sequencing and annotation.</title>
        <authorList>
            <consortium name="The Broad Institute Genomics Platform"/>
            <consortium name="The Broad Institute Genome Sequencing Center for Infectious Disease"/>
            <person name="Wu L."/>
            <person name="Ma J."/>
        </authorList>
    </citation>
    <scope>NUCLEOTIDE SEQUENCE [LARGE SCALE GENOMIC DNA]</scope>
    <source>
        <strain evidence="11">KCTC 32998</strain>
    </source>
</reference>
<dbReference type="InterPro" id="IPR025877">
    <property type="entry name" value="MobA-like_NTP_Trfase"/>
</dbReference>
<dbReference type="CDD" id="cd02503">
    <property type="entry name" value="MobA"/>
    <property type="match status" value="1"/>
</dbReference>
<feature type="binding site" evidence="8">
    <location>
        <begin position="12"/>
        <end position="14"/>
    </location>
    <ligand>
        <name>GTP</name>
        <dbReference type="ChEBI" id="CHEBI:37565"/>
    </ligand>
</feature>
<dbReference type="PANTHER" id="PTHR19136:SF81">
    <property type="entry name" value="MOLYBDENUM COFACTOR GUANYLYLTRANSFERASE"/>
    <property type="match status" value="1"/>
</dbReference>